<dbReference type="InterPro" id="IPR009057">
    <property type="entry name" value="Homeodomain-like_sf"/>
</dbReference>
<dbReference type="PANTHER" id="PTHR32071:SF119">
    <property type="entry name" value="SIGMA L-DEPENDENT TRANSCRIPTIONAL REGULATOR YPLP-RELATED"/>
    <property type="match status" value="1"/>
</dbReference>
<dbReference type="Proteomes" id="UP000673975">
    <property type="component" value="Unassembled WGS sequence"/>
</dbReference>
<keyword evidence="1" id="KW-0547">Nucleotide-binding</keyword>
<dbReference type="GO" id="GO:0005524">
    <property type="term" value="F:ATP binding"/>
    <property type="evidence" value="ECO:0007669"/>
    <property type="project" value="UniProtKB-KW"/>
</dbReference>
<dbReference type="Gene3D" id="1.10.10.60">
    <property type="entry name" value="Homeodomain-like"/>
    <property type="match status" value="1"/>
</dbReference>
<dbReference type="Gene3D" id="3.40.50.300">
    <property type="entry name" value="P-loop containing nucleotide triphosphate hydrolases"/>
    <property type="match status" value="1"/>
</dbReference>
<protein>
    <submittedName>
        <fullName evidence="7">Sigma-54-dependent Fis family transcriptional regulator</fullName>
    </submittedName>
</protein>
<comment type="caution">
    <text evidence="7">The sequence shown here is derived from an EMBL/GenBank/DDBJ whole genome shotgun (WGS) entry which is preliminary data.</text>
</comment>
<dbReference type="InterPro" id="IPR025944">
    <property type="entry name" value="Sigma_54_int_dom_CS"/>
</dbReference>
<accession>A0A8J7SB14</accession>
<proteinExistence type="predicted"/>
<evidence type="ECO:0000256" key="1">
    <source>
        <dbReference type="ARBA" id="ARBA00022741"/>
    </source>
</evidence>
<dbReference type="InterPro" id="IPR025943">
    <property type="entry name" value="Sigma_54_int_dom_ATP-bd_2"/>
</dbReference>
<dbReference type="SUPFAM" id="SSF52540">
    <property type="entry name" value="P-loop containing nucleoside triphosphate hydrolases"/>
    <property type="match status" value="1"/>
</dbReference>
<evidence type="ECO:0000313" key="7">
    <source>
        <dbReference type="EMBL" id="MBP3193778.1"/>
    </source>
</evidence>
<dbReference type="PROSITE" id="PS50045">
    <property type="entry name" value="SIGMA54_INTERACT_4"/>
    <property type="match status" value="1"/>
</dbReference>
<dbReference type="InterPro" id="IPR027417">
    <property type="entry name" value="P-loop_NTPase"/>
</dbReference>
<dbReference type="PANTHER" id="PTHR32071">
    <property type="entry name" value="TRANSCRIPTIONAL REGULATORY PROTEIN"/>
    <property type="match status" value="1"/>
</dbReference>
<keyword evidence="4" id="KW-0238">DNA-binding</keyword>
<dbReference type="InterPro" id="IPR002197">
    <property type="entry name" value="HTH_Fis"/>
</dbReference>
<evidence type="ECO:0000259" key="6">
    <source>
        <dbReference type="PROSITE" id="PS50045"/>
    </source>
</evidence>
<dbReference type="SMART" id="SM00382">
    <property type="entry name" value="AAA"/>
    <property type="match status" value="1"/>
</dbReference>
<dbReference type="Pfam" id="PF02954">
    <property type="entry name" value="HTH_8"/>
    <property type="match status" value="1"/>
</dbReference>
<dbReference type="GO" id="GO:0043565">
    <property type="term" value="F:sequence-specific DNA binding"/>
    <property type="evidence" value="ECO:0007669"/>
    <property type="project" value="InterPro"/>
</dbReference>
<keyword evidence="3" id="KW-0805">Transcription regulation</keyword>
<dbReference type="PRINTS" id="PR01590">
    <property type="entry name" value="HTHFIS"/>
</dbReference>
<evidence type="ECO:0000256" key="4">
    <source>
        <dbReference type="ARBA" id="ARBA00023125"/>
    </source>
</evidence>
<keyword evidence="5" id="KW-0804">Transcription</keyword>
<dbReference type="PROSITE" id="PS00688">
    <property type="entry name" value="SIGMA54_INTERACT_3"/>
    <property type="match status" value="1"/>
</dbReference>
<evidence type="ECO:0000256" key="2">
    <source>
        <dbReference type="ARBA" id="ARBA00022840"/>
    </source>
</evidence>
<dbReference type="CDD" id="cd00009">
    <property type="entry name" value="AAA"/>
    <property type="match status" value="1"/>
</dbReference>
<gene>
    <name evidence="7" type="ORF">NATSA_13960</name>
</gene>
<keyword evidence="2" id="KW-0067">ATP-binding</keyword>
<dbReference type="Pfam" id="PF00158">
    <property type="entry name" value="Sigma54_activat"/>
    <property type="match status" value="1"/>
</dbReference>
<dbReference type="GO" id="GO:0006355">
    <property type="term" value="P:regulation of DNA-templated transcription"/>
    <property type="evidence" value="ECO:0007669"/>
    <property type="project" value="InterPro"/>
</dbReference>
<dbReference type="SUPFAM" id="SSF46689">
    <property type="entry name" value="Homeodomain-like"/>
    <property type="match status" value="1"/>
</dbReference>
<dbReference type="AlphaFoldDB" id="A0A8J7SB14"/>
<feature type="domain" description="Sigma-54 factor interaction" evidence="6">
    <location>
        <begin position="1"/>
        <end position="205"/>
    </location>
</feature>
<dbReference type="EMBL" id="JAFIDN010000014">
    <property type="protein sequence ID" value="MBP3193778.1"/>
    <property type="molecule type" value="Genomic_DNA"/>
</dbReference>
<dbReference type="Gene3D" id="1.10.8.60">
    <property type="match status" value="1"/>
</dbReference>
<evidence type="ECO:0000313" key="8">
    <source>
        <dbReference type="Proteomes" id="UP000673975"/>
    </source>
</evidence>
<dbReference type="PROSITE" id="PS00676">
    <property type="entry name" value="SIGMA54_INTERACT_2"/>
    <property type="match status" value="1"/>
</dbReference>
<organism evidence="7 8">
    <name type="scientific">Natronogracilivirga saccharolytica</name>
    <dbReference type="NCBI Taxonomy" id="2812953"/>
    <lineage>
        <taxon>Bacteria</taxon>
        <taxon>Pseudomonadati</taxon>
        <taxon>Balneolota</taxon>
        <taxon>Balneolia</taxon>
        <taxon>Balneolales</taxon>
        <taxon>Cyclonatronaceae</taxon>
        <taxon>Natronogracilivirga</taxon>
    </lineage>
</organism>
<dbReference type="FunFam" id="3.40.50.300:FF:000006">
    <property type="entry name" value="DNA-binding transcriptional regulator NtrC"/>
    <property type="match status" value="1"/>
</dbReference>
<keyword evidence="8" id="KW-1185">Reference proteome</keyword>
<dbReference type="InterPro" id="IPR003593">
    <property type="entry name" value="AAA+_ATPase"/>
</dbReference>
<evidence type="ECO:0000256" key="3">
    <source>
        <dbReference type="ARBA" id="ARBA00023015"/>
    </source>
</evidence>
<evidence type="ECO:0000256" key="5">
    <source>
        <dbReference type="ARBA" id="ARBA00023163"/>
    </source>
</evidence>
<dbReference type="InterPro" id="IPR002078">
    <property type="entry name" value="Sigma_54_int"/>
</dbReference>
<name>A0A8J7SB14_9BACT</name>
<sequence length="297" mass="33397">MITGENGTGKEVFARLLHYHNSNQNRNMITVNCGAIPEELVESEMLGHEKGAFTGADAQKKGCFELADKGTLFLDEIGEMSLSAQVKLLRAIELGSFRRVGGKEEIHVDFTLIAATNKILNDQVKSGSFREDLYYRLNVIELYVPPLRHRKEDISLLIEFYKSQFCDLYGKPDFLFDDESRALMMAYDWPGNIRELKNCIERTTVLFEGGDYISAEMLPASITNSRNTHTPAYLGEACGILQIPIGASLDEIERLAIHQTLSSVDNNKTEAAKILGFARKTLHNKLDKYGDEQYAMD</sequence>
<reference evidence="7" key="1">
    <citation type="submission" date="2021-02" db="EMBL/GenBank/DDBJ databases">
        <title>Natronogracilivirga saccharolytica gen. nov. sp. nov. a new anaerobic, haloalkiliphilic carbohydrate-fermenting bacterium from soda lake and proposing of Cyclonatronumiaceae fam. nov. in the phylum Balneolaeota.</title>
        <authorList>
            <person name="Zhilina T.N."/>
            <person name="Sorokin D.Y."/>
            <person name="Zavarzina D.G."/>
            <person name="Toshchakov S.V."/>
            <person name="Kublanov I.V."/>
        </authorList>
    </citation>
    <scope>NUCLEOTIDE SEQUENCE</scope>
    <source>
        <strain evidence="7">Z-1702</strain>
    </source>
</reference>
<dbReference type="Pfam" id="PF25601">
    <property type="entry name" value="AAA_lid_14"/>
    <property type="match status" value="1"/>
</dbReference>
<dbReference type="InterPro" id="IPR058031">
    <property type="entry name" value="AAA_lid_NorR"/>
</dbReference>